<accession>A0A1E1MMX8</accession>
<dbReference type="EMBL" id="FJVC01000431">
    <property type="protein sequence ID" value="CZT50440.1"/>
    <property type="molecule type" value="Genomic_DNA"/>
</dbReference>
<evidence type="ECO:0000256" key="8">
    <source>
        <dbReference type="SAM" id="MobiDB-lite"/>
    </source>
</evidence>
<keyword evidence="2" id="KW-0479">Metal-binding</keyword>
<dbReference type="InterPro" id="IPR013087">
    <property type="entry name" value="Znf_C2H2_type"/>
</dbReference>
<evidence type="ECO:0000313" key="11">
    <source>
        <dbReference type="Proteomes" id="UP000177625"/>
    </source>
</evidence>
<dbReference type="GO" id="GO:0008270">
    <property type="term" value="F:zinc ion binding"/>
    <property type="evidence" value="ECO:0007669"/>
    <property type="project" value="UniProtKB-KW"/>
</dbReference>
<dbReference type="GO" id="GO:0000785">
    <property type="term" value="C:chromatin"/>
    <property type="evidence" value="ECO:0007669"/>
    <property type="project" value="TreeGrafter"/>
</dbReference>
<evidence type="ECO:0000256" key="7">
    <source>
        <dbReference type="PROSITE-ProRule" id="PRU00042"/>
    </source>
</evidence>
<evidence type="ECO:0000256" key="3">
    <source>
        <dbReference type="ARBA" id="ARBA00022737"/>
    </source>
</evidence>
<keyword evidence="11" id="KW-1185">Reference proteome</keyword>
<evidence type="ECO:0000256" key="6">
    <source>
        <dbReference type="ARBA" id="ARBA00023242"/>
    </source>
</evidence>
<feature type="domain" description="C2H2-type" evidence="9">
    <location>
        <begin position="196"/>
        <end position="218"/>
    </location>
</feature>
<feature type="region of interest" description="Disordered" evidence="8">
    <location>
        <begin position="27"/>
        <end position="59"/>
    </location>
</feature>
<feature type="compositionally biased region" description="Polar residues" evidence="8">
    <location>
        <begin position="49"/>
        <end position="59"/>
    </location>
</feature>
<dbReference type="GO" id="GO:0000978">
    <property type="term" value="F:RNA polymerase II cis-regulatory region sequence-specific DNA binding"/>
    <property type="evidence" value="ECO:0007669"/>
    <property type="project" value="InterPro"/>
</dbReference>
<evidence type="ECO:0000256" key="2">
    <source>
        <dbReference type="ARBA" id="ARBA00022723"/>
    </source>
</evidence>
<dbReference type="PANTHER" id="PTHR40626">
    <property type="entry name" value="MIP31509P"/>
    <property type="match status" value="1"/>
</dbReference>
<feature type="compositionally biased region" description="Acidic residues" evidence="8">
    <location>
        <begin position="407"/>
        <end position="422"/>
    </location>
</feature>
<dbReference type="GO" id="GO:0000981">
    <property type="term" value="F:DNA-binding transcription factor activity, RNA polymerase II-specific"/>
    <property type="evidence" value="ECO:0007669"/>
    <property type="project" value="InterPro"/>
</dbReference>
<keyword evidence="6" id="KW-0539">Nucleus</keyword>
<dbReference type="PROSITE" id="PS00028">
    <property type="entry name" value="ZINC_FINGER_C2H2_1"/>
    <property type="match status" value="1"/>
</dbReference>
<dbReference type="InterPro" id="IPR051059">
    <property type="entry name" value="VerF-like"/>
</dbReference>
<reference evidence="11" key="1">
    <citation type="submission" date="2016-03" db="EMBL/GenBank/DDBJ databases">
        <authorList>
            <person name="Guldener U."/>
        </authorList>
    </citation>
    <scope>NUCLEOTIDE SEQUENCE [LARGE SCALE GENOMIC DNA]</scope>
</reference>
<dbReference type="InterPro" id="IPR036236">
    <property type="entry name" value="Znf_C2H2_sf"/>
</dbReference>
<dbReference type="CDD" id="cd12148">
    <property type="entry name" value="fungal_TF_MHR"/>
    <property type="match status" value="1"/>
</dbReference>
<proteinExistence type="predicted"/>
<dbReference type="Gene3D" id="3.30.160.60">
    <property type="entry name" value="Classic Zinc Finger"/>
    <property type="match status" value="2"/>
</dbReference>
<dbReference type="AlphaFoldDB" id="A0A1E1MMX8"/>
<feature type="region of interest" description="Disordered" evidence="8">
    <location>
        <begin position="212"/>
        <end position="274"/>
    </location>
</feature>
<evidence type="ECO:0000259" key="9">
    <source>
        <dbReference type="PROSITE" id="PS50157"/>
    </source>
</evidence>
<dbReference type="SUPFAM" id="SSF57667">
    <property type="entry name" value="beta-beta-alpha zinc fingers"/>
    <property type="match status" value="1"/>
</dbReference>
<evidence type="ECO:0000256" key="5">
    <source>
        <dbReference type="ARBA" id="ARBA00022833"/>
    </source>
</evidence>
<feature type="region of interest" description="Disordered" evidence="8">
    <location>
        <begin position="402"/>
        <end position="428"/>
    </location>
</feature>
<evidence type="ECO:0000313" key="10">
    <source>
        <dbReference type="EMBL" id="CZT50440.1"/>
    </source>
</evidence>
<feature type="domain" description="C2H2-type" evidence="9">
    <location>
        <begin position="168"/>
        <end position="190"/>
    </location>
</feature>
<dbReference type="Pfam" id="PF00096">
    <property type="entry name" value="zf-C2H2"/>
    <property type="match status" value="2"/>
</dbReference>
<keyword evidence="3" id="KW-0677">Repeat</keyword>
<dbReference type="Pfam" id="PF04082">
    <property type="entry name" value="Fungal_trans"/>
    <property type="match status" value="1"/>
</dbReference>
<comment type="subcellular location">
    <subcellularLocation>
        <location evidence="1">Nucleus</location>
    </subcellularLocation>
</comment>
<name>A0A1E1MMX8_RHYSE</name>
<evidence type="ECO:0000256" key="1">
    <source>
        <dbReference type="ARBA" id="ARBA00004123"/>
    </source>
</evidence>
<dbReference type="FunFam" id="3.30.160.60:FF:000446">
    <property type="entry name" value="Zinc finger protein"/>
    <property type="match status" value="1"/>
</dbReference>
<keyword evidence="5" id="KW-0862">Zinc</keyword>
<keyword evidence="4 7" id="KW-0863">Zinc-finger</keyword>
<evidence type="ECO:0000256" key="4">
    <source>
        <dbReference type="ARBA" id="ARBA00022771"/>
    </source>
</evidence>
<feature type="region of interest" description="Disordered" evidence="8">
    <location>
        <begin position="112"/>
        <end position="146"/>
    </location>
</feature>
<feature type="compositionally biased region" description="Low complexity" evidence="8">
    <location>
        <begin position="27"/>
        <end position="41"/>
    </location>
</feature>
<dbReference type="PANTHER" id="PTHR40626:SF35">
    <property type="entry name" value="FINGER DOMAIN PROTEIN, PUTATIVE-RELATED"/>
    <property type="match status" value="1"/>
</dbReference>
<dbReference type="InterPro" id="IPR007219">
    <property type="entry name" value="XnlR_reg_dom"/>
</dbReference>
<dbReference type="GO" id="GO:0006351">
    <property type="term" value="P:DNA-templated transcription"/>
    <property type="evidence" value="ECO:0007669"/>
    <property type="project" value="InterPro"/>
</dbReference>
<sequence>MLWEYRYHHVQYMYGSFRRSGYSTSPFPSRSASAFPDPASSNHEHESEYTPTSTSSCHDTTAYSIDQYPNTTNTYNLGHVHSSYSGGTLTAATQASTQASTQARFMKMTDVPGDSKSGSSSGILQGNVKLPGAQGSGSGSTSTGNTKRLLKADAAKPKPLPNLTGSRFQCPKCPKTFSRIENLTRHQANHEDVGKFPCVICKKRFTRSDLLNRHRRIHGPPGQADSKSHSQSHVTNDYVSTSPDQRAFGDLVHRDDRSSASRNGSSSLGTASPAIGYQHMPQQAYQQPIQPVYQHTLQPGPELHHQATTQGLTSLMEAALAPQDSIAFTPAENINPTLWDGFMRLGENANMYMGSYDADMSWTLDYLPSENSPSYLYDHDMLTGFEDFAENPYQYQLMQYEQRASAEDDTEDAEGEDEDTTDWPDKIEKPEAPLRFAPRVVPIQNRPFSWQVVVDEARSSGLSAATIRPMHSINDGLRDLLRDTLNADNIRNEFSRREILASEFPPAEVLDYFLRLYVRYIQPRYPVLHLPTFDIYASPPLMLIAMMFLGSSHSSNDRGRFSRMFHEHLRIACMRKQELEKKWLRNIDNILTYFLLCLAGTWSGSKHSYEFAEGGRGILVTACRRARLLDCRPISRVEIDLYQRPGRPQLEAVWLAWVETEKRKRLGLSIYIFDCQYPALFNNQPYVSKADTTNCVFSCSEDLWEAHNPEAWKMIVGPLGQPPLKYYLHALNSCLLRKWINPSPPIVQVGEFGKTVLMYALHTHIFEWRQSTSMLNPTGLMGLGNSAHDMGNGLRERRKWLVDGLDSFAECYKAPSTSVAAQLLHHLGYVSLDVNLSDMHLVAGRSANQNDGKFAEENLKFWANSEIADGTMRHVWNMLALCHHCVESGSAADSSYEIAICLFTGGMVCWAFAKLRGGGRVDGMAQHVDQVRKASRALRGMGCWRMCSMFGRILQGFEKESGP</sequence>
<dbReference type="GO" id="GO:0005634">
    <property type="term" value="C:nucleus"/>
    <property type="evidence" value="ECO:0007669"/>
    <property type="project" value="UniProtKB-SubCell"/>
</dbReference>
<dbReference type="SMART" id="SM00355">
    <property type="entry name" value="ZnF_C2H2"/>
    <property type="match status" value="2"/>
</dbReference>
<feature type="compositionally biased region" description="Polar residues" evidence="8">
    <location>
        <begin position="229"/>
        <end position="244"/>
    </location>
</feature>
<organism evidence="10 11">
    <name type="scientific">Rhynchosporium secalis</name>
    <name type="common">Barley scald fungus</name>
    <dbReference type="NCBI Taxonomy" id="38038"/>
    <lineage>
        <taxon>Eukaryota</taxon>
        <taxon>Fungi</taxon>
        <taxon>Dikarya</taxon>
        <taxon>Ascomycota</taxon>
        <taxon>Pezizomycotina</taxon>
        <taxon>Leotiomycetes</taxon>
        <taxon>Helotiales</taxon>
        <taxon>Ploettnerulaceae</taxon>
        <taxon>Rhynchosporium</taxon>
    </lineage>
</organism>
<gene>
    <name evidence="10" type="ORF">RSE6_11422</name>
</gene>
<dbReference type="Proteomes" id="UP000177625">
    <property type="component" value="Unassembled WGS sequence"/>
</dbReference>
<dbReference type="PROSITE" id="PS50157">
    <property type="entry name" value="ZINC_FINGER_C2H2_2"/>
    <property type="match status" value="2"/>
</dbReference>
<protein>
    <recommendedName>
        <fullName evidence="9">C2H2-type domain-containing protein</fullName>
    </recommendedName>
</protein>